<name>D2ZU42_NEIM2</name>
<organism evidence="1 2">
    <name type="scientific">Neisseria mucosa (strain ATCC 25996 / DSM 4631 / NCTC 10774 / M26)</name>
    <dbReference type="NCBI Taxonomy" id="546266"/>
    <lineage>
        <taxon>Bacteria</taxon>
        <taxon>Pseudomonadati</taxon>
        <taxon>Pseudomonadota</taxon>
        <taxon>Betaproteobacteria</taxon>
        <taxon>Neisseriales</taxon>
        <taxon>Neisseriaceae</taxon>
        <taxon>Neisseria</taxon>
    </lineage>
</organism>
<sequence>MYLKFSDDLFYMICVRNFQRLGGHIFRQAKCYDITFYFLFFKKIGC</sequence>
<protein>
    <submittedName>
        <fullName evidence="1">Uncharacterized protein</fullName>
    </submittedName>
</protein>
<proteinExistence type="predicted"/>
<gene>
    <name evidence="1" type="ORF">NEIMUCOT_04130</name>
</gene>
<dbReference type="Proteomes" id="UP000003344">
    <property type="component" value="Unassembled WGS sequence"/>
</dbReference>
<dbReference type="AlphaFoldDB" id="D2ZU42"/>
<reference evidence="1 2" key="1">
    <citation type="submission" date="2009-10" db="EMBL/GenBank/DDBJ databases">
        <authorList>
            <person name="Weinstock G."/>
            <person name="Sodergren E."/>
            <person name="Clifton S."/>
            <person name="Fulton L."/>
            <person name="Fulton B."/>
            <person name="Courtney L."/>
            <person name="Fronick C."/>
            <person name="Harrison M."/>
            <person name="Strong C."/>
            <person name="Farmer C."/>
            <person name="Delahaunty K."/>
            <person name="Markovic C."/>
            <person name="Hall O."/>
            <person name="Minx P."/>
            <person name="Tomlinson C."/>
            <person name="Mitreva M."/>
            <person name="Nelson J."/>
            <person name="Hou S."/>
            <person name="Wollam A."/>
            <person name="Pepin K.H."/>
            <person name="Johnson M."/>
            <person name="Bhonagiri V."/>
            <person name="Nash W.E."/>
            <person name="Warren W."/>
            <person name="Chinwalla A."/>
            <person name="Mardis E.R."/>
            <person name="Wilson R.K."/>
        </authorList>
    </citation>
    <scope>NUCLEOTIDE SEQUENCE [LARGE SCALE GENOMIC DNA]</scope>
    <source>
        <strain evidence="2">ATCC 25996 / DSM 4631 / NCTC 10774 / M26</strain>
    </source>
</reference>
<dbReference type="STRING" id="546266.NEIMUCOT_04130"/>
<dbReference type="EMBL" id="ACDX02000003">
    <property type="protein sequence ID" value="EFC89227.1"/>
    <property type="molecule type" value="Genomic_DNA"/>
</dbReference>
<comment type="caution">
    <text evidence="1">The sequence shown here is derived from an EMBL/GenBank/DDBJ whole genome shotgun (WGS) entry which is preliminary data.</text>
</comment>
<evidence type="ECO:0000313" key="2">
    <source>
        <dbReference type="Proteomes" id="UP000003344"/>
    </source>
</evidence>
<evidence type="ECO:0000313" key="1">
    <source>
        <dbReference type="EMBL" id="EFC89227.1"/>
    </source>
</evidence>
<accession>D2ZU42</accession>